<dbReference type="GO" id="GO:0043565">
    <property type="term" value="F:sequence-specific DNA binding"/>
    <property type="evidence" value="ECO:0007669"/>
    <property type="project" value="InterPro"/>
</dbReference>
<dbReference type="InterPro" id="IPR018060">
    <property type="entry name" value="HTH_AraC"/>
</dbReference>
<dbReference type="InterPro" id="IPR018062">
    <property type="entry name" value="HTH_AraC-typ_CS"/>
</dbReference>
<sequence>MVNLLLRIFKSSQFKDLFIRFLAVLCVALLLPFVYIFLQDRSFNENVKKKNFDLHAAETMEPGKRMIDNLILDFETKTIEFTNSRAVLNAVNKTQITKEFSDLLILKNELNMYADSLCCVDRISLLFKEEGLTKSITQGSMNRTPLSADQWNGLVASMKANGNWQIHDGNLPGEQTAEQGQKRISLIRPIPAIGSEPQGLIIVSLDPRALFTNTIRPRSGEELWVLSPNGRGAFETNTGSYINTDQFAKLKQQLSASPDFTTTSFNNRDYFGELKRSERTAWSYFYLIPSSHIDVYSHNQVLLGIIVVFVLAMAGYIGLELRKVYQPVKKLISLFNKNKDMIAFPNTNNNEFAYLVSAVTSILDKEIAMEGQIQANLSIIRQKILKDMLNQASGDHRKRVELLGKHGIFVTPYGFIVSVIRINDYIEFKMKYTSSDQELLRFFISKFTEEVSVKRLHVYTVDMNDRDIILIFNVTEPLEHEHVRNLVLNAMEETYEHLKNYLPLQISIGMGDLAEDLSVINKSYEQAKRALATFVTQNKEHIKPSWLIQEESDPNIYMNNLREKTQRDIANAFFSNEMAKVSDILNLLKKYIIDTKEYPIVLVRHTYLEIILTILGKLNESSRRPNDSVDINNIYDRMNNIETVDRIVQYAETLLRKWADQLEYDEKTEELTIVQKMVEYVNINFNKEISLNGIAYQLGFDPSHVSRLFKQEVGTNFMEYLLTLRINHAKHLLTNGKMTVNEISERVGYNNVHSFIRAFKKFEGTTPGQFRDSNHKRFLDSQEVY</sequence>
<evidence type="ECO:0000313" key="7">
    <source>
        <dbReference type="Proteomes" id="UP000632125"/>
    </source>
</evidence>
<feature type="domain" description="HTH araC/xylS-type" evidence="5">
    <location>
        <begin position="675"/>
        <end position="773"/>
    </location>
</feature>
<dbReference type="Gene3D" id="1.10.10.60">
    <property type="entry name" value="Homeodomain-like"/>
    <property type="match status" value="2"/>
</dbReference>
<dbReference type="InterPro" id="IPR009057">
    <property type="entry name" value="Homeodomain-like_sf"/>
</dbReference>
<dbReference type="Pfam" id="PF12833">
    <property type="entry name" value="HTH_18"/>
    <property type="match status" value="1"/>
</dbReference>
<name>A0A927CVV1_9BACL</name>
<keyword evidence="4" id="KW-0472">Membrane</keyword>
<dbReference type="InterPro" id="IPR041522">
    <property type="entry name" value="CdaR_GGDEF"/>
</dbReference>
<protein>
    <submittedName>
        <fullName evidence="6">Helix-turn-helix transcriptional regulator</fullName>
    </submittedName>
</protein>
<keyword evidence="7" id="KW-1185">Reference proteome</keyword>
<evidence type="ECO:0000259" key="5">
    <source>
        <dbReference type="PROSITE" id="PS01124"/>
    </source>
</evidence>
<keyword evidence="4" id="KW-0812">Transmembrane</keyword>
<dbReference type="RefSeq" id="WP_190867767.1">
    <property type="nucleotide sequence ID" value="NZ_JACXIY010000059.1"/>
</dbReference>
<dbReference type="PANTHER" id="PTHR43280">
    <property type="entry name" value="ARAC-FAMILY TRANSCRIPTIONAL REGULATOR"/>
    <property type="match status" value="1"/>
</dbReference>
<dbReference type="SUPFAM" id="SSF46689">
    <property type="entry name" value="Homeodomain-like"/>
    <property type="match status" value="2"/>
</dbReference>
<keyword evidence="2" id="KW-0238">DNA-binding</keyword>
<evidence type="ECO:0000256" key="3">
    <source>
        <dbReference type="ARBA" id="ARBA00023163"/>
    </source>
</evidence>
<keyword evidence="1" id="KW-0805">Transcription regulation</keyword>
<reference evidence="6" key="1">
    <citation type="submission" date="2020-09" db="EMBL/GenBank/DDBJ databases">
        <title>A novel bacterium of genus Paenibacillus, isolated from South China Sea.</title>
        <authorList>
            <person name="Huang H."/>
            <person name="Mo K."/>
            <person name="Hu Y."/>
        </authorList>
    </citation>
    <scope>NUCLEOTIDE SEQUENCE</scope>
    <source>
        <strain evidence="6">IB182493</strain>
    </source>
</reference>
<dbReference type="GO" id="GO:0003700">
    <property type="term" value="F:DNA-binding transcription factor activity"/>
    <property type="evidence" value="ECO:0007669"/>
    <property type="project" value="InterPro"/>
</dbReference>
<organism evidence="6 7">
    <name type="scientific">Paenibacillus arenilitoris</name>
    <dbReference type="NCBI Taxonomy" id="2772299"/>
    <lineage>
        <taxon>Bacteria</taxon>
        <taxon>Bacillati</taxon>
        <taxon>Bacillota</taxon>
        <taxon>Bacilli</taxon>
        <taxon>Bacillales</taxon>
        <taxon>Paenibacillaceae</taxon>
        <taxon>Paenibacillus</taxon>
    </lineage>
</organism>
<dbReference type="InterPro" id="IPR020449">
    <property type="entry name" value="Tscrpt_reg_AraC-type_HTH"/>
</dbReference>
<proteinExistence type="predicted"/>
<evidence type="ECO:0000256" key="4">
    <source>
        <dbReference type="SAM" id="Phobius"/>
    </source>
</evidence>
<comment type="caution">
    <text evidence="6">The sequence shown here is derived from an EMBL/GenBank/DDBJ whole genome shotgun (WGS) entry which is preliminary data.</text>
</comment>
<dbReference type="EMBL" id="JACXIY010000059">
    <property type="protein sequence ID" value="MBD2872771.1"/>
    <property type="molecule type" value="Genomic_DNA"/>
</dbReference>
<dbReference type="AlphaFoldDB" id="A0A927CVV1"/>
<evidence type="ECO:0000313" key="6">
    <source>
        <dbReference type="EMBL" id="MBD2872771.1"/>
    </source>
</evidence>
<evidence type="ECO:0000256" key="1">
    <source>
        <dbReference type="ARBA" id="ARBA00023015"/>
    </source>
</evidence>
<keyword evidence="3" id="KW-0804">Transcription</keyword>
<dbReference type="Pfam" id="PF17853">
    <property type="entry name" value="GGDEF_2"/>
    <property type="match status" value="1"/>
</dbReference>
<feature type="transmembrane region" description="Helical" evidence="4">
    <location>
        <begin position="17"/>
        <end position="38"/>
    </location>
</feature>
<gene>
    <name evidence="6" type="ORF">IDH41_29835</name>
</gene>
<accession>A0A927CVV1</accession>
<keyword evidence="4" id="KW-1133">Transmembrane helix</keyword>
<dbReference type="PROSITE" id="PS00041">
    <property type="entry name" value="HTH_ARAC_FAMILY_1"/>
    <property type="match status" value="1"/>
</dbReference>
<dbReference type="Proteomes" id="UP000632125">
    <property type="component" value="Unassembled WGS sequence"/>
</dbReference>
<dbReference type="SMART" id="SM00342">
    <property type="entry name" value="HTH_ARAC"/>
    <property type="match status" value="1"/>
</dbReference>
<dbReference type="PRINTS" id="PR00032">
    <property type="entry name" value="HTHARAC"/>
</dbReference>
<dbReference type="PANTHER" id="PTHR43280:SF28">
    <property type="entry name" value="HTH-TYPE TRANSCRIPTIONAL ACTIVATOR RHAS"/>
    <property type="match status" value="1"/>
</dbReference>
<dbReference type="PROSITE" id="PS01124">
    <property type="entry name" value="HTH_ARAC_FAMILY_2"/>
    <property type="match status" value="1"/>
</dbReference>
<evidence type="ECO:0000256" key="2">
    <source>
        <dbReference type="ARBA" id="ARBA00023125"/>
    </source>
</evidence>